<comment type="cofactor">
    <cofactor evidence="1 3">
        <name>Zn(2+)</name>
        <dbReference type="ChEBI" id="CHEBI:29105"/>
    </cofactor>
    <text evidence="1 3">Binds 2 Zn(2+) ions per subunit.</text>
</comment>
<proteinExistence type="inferred from homology"/>
<evidence type="ECO:0000259" key="4">
    <source>
        <dbReference type="Pfam" id="PF01979"/>
    </source>
</evidence>
<dbReference type="GO" id="GO:0005737">
    <property type="term" value="C:cytoplasm"/>
    <property type="evidence" value="ECO:0007669"/>
    <property type="project" value="UniProtKB-SubCell"/>
</dbReference>
<dbReference type="InterPro" id="IPR011059">
    <property type="entry name" value="Metal-dep_hydrolase_composite"/>
</dbReference>
<dbReference type="SUPFAM" id="SSF51338">
    <property type="entry name" value="Composite domain of metallo-dependent hydrolases"/>
    <property type="match status" value="1"/>
</dbReference>
<evidence type="ECO:0000313" key="5">
    <source>
        <dbReference type="EMBL" id="CUH48742.1"/>
    </source>
</evidence>
<dbReference type="EMBL" id="CYPU01000043">
    <property type="protein sequence ID" value="CUH48742.1"/>
    <property type="molecule type" value="Genomic_DNA"/>
</dbReference>
<keyword evidence="1 3" id="KW-0479">Metal-binding</keyword>
<comment type="function">
    <text evidence="1">Catalyzes the hydrolytic cleavage of a subset of L-isoaspartyl (L-beta-aspartyl) dipeptides. Used to degrade proteins damaged by L-isoaspartyl residues formation.</text>
</comment>
<comment type="similarity">
    <text evidence="1">Belongs to the peptidase M38 family.</text>
</comment>
<dbReference type="GO" id="GO:0006508">
    <property type="term" value="P:proteolysis"/>
    <property type="evidence" value="ECO:0007669"/>
    <property type="project" value="UniProtKB-KW"/>
</dbReference>
<feature type="active site" description="Proton acceptor" evidence="2">
    <location>
        <position position="293"/>
    </location>
</feature>
<evidence type="ECO:0000256" key="2">
    <source>
        <dbReference type="PIRSR" id="PIRSR001238-1"/>
    </source>
</evidence>
<dbReference type="NCBIfam" id="TIGR01975">
    <property type="entry name" value="isoAsp_dipep"/>
    <property type="match status" value="1"/>
</dbReference>
<dbReference type="PANTHER" id="PTHR11647">
    <property type="entry name" value="HYDRANTOINASE/DIHYDROPYRIMIDINASE FAMILY MEMBER"/>
    <property type="match status" value="1"/>
</dbReference>
<dbReference type="InterPro" id="IPR050378">
    <property type="entry name" value="Metallo-dep_Hydrolases_sf"/>
</dbReference>
<dbReference type="Proteomes" id="UP000050783">
    <property type="component" value="Unassembled WGS sequence"/>
</dbReference>
<comment type="PTM">
    <text evidence="1">Carboxylation allows a single lysine to coordinate two zinc ions.</text>
</comment>
<dbReference type="Gene3D" id="2.30.40.10">
    <property type="entry name" value="Urease, subunit C, domain 1"/>
    <property type="match status" value="1"/>
</dbReference>
<reference evidence="5 6" key="1">
    <citation type="submission" date="2015-09" db="EMBL/GenBank/DDBJ databases">
        <authorList>
            <consortium name="Swine Surveillance"/>
        </authorList>
    </citation>
    <scope>NUCLEOTIDE SEQUENCE [LARGE SCALE GENOMIC DNA]</scope>
    <source>
        <strain evidence="5 6">CECT 4292</strain>
    </source>
</reference>
<dbReference type="Gene3D" id="3.20.20.140">
    <property type="entry name" value="Metal-dependent hydrolases"/>
    <property type="match status" value="1"/>
</dbReference>
<feature type="binding site" evidence="3">
    <location>
        <position position="71"/>
    </location>
    <ligand>
        <name>Zn(2+)</name>
        <dbReference type="ChEBI" id="CHEBI:29105"/>
        <label>1</label>
        <note>catalytic</note>
    </ligand>
</feature>
<evidence type="ECO:0000256" key="3">
    <source>
        <dbReference type="PIRSR" id="PIRSR001238-3"/>
    </source>
</evidence>
<evidence type="ECO:0000256" key="1">
    <source>
        <dbReference type="PIRNR" id="PIRNR001238"/>
    </source>
</evidence>
<dbReference type="Pfam" id="PF01979">
    <property type="entry name" value="Amidohydro_1"/>
    <property type="match status" value="1"/>
</dbReference>
<feature type="binding site" evidence="3">
    <location>
        <position position="73"/>
    </location>
    <ligand>
        <name>Zn(2+)</name>
        <dbReference type="ChEBI" id="CHEBI:29105"/>
        <label>1</label>
        <note>catalytic</note>
    </ligand>
</feature>
<organism evidence="5 6">
    <name type="scientific">Ruegeria atlantica</name>
    <dbReference type="NCBI Taxonomy" id="81569"/>
    <lineage>
        <taxon>Bacteria</taxon>
        <taxon>Pseudomonadati</taxon>
        <taxon>Pseudomonadota</taxon>
        <taxon>Alphaproteobacteria</taxon>
        <taxon>Rhodobacterales</taxon>
        <taxon>Roseobacteraceae</taxon>
        <taxon>Ruegeria</taxon>
    </lineage>
</organism>
<dbReference type="GO" id="GO:0008798">
    <property type="term" value="F:beta-aspartyl-peptidase activity"/>
    <property type="evidence" value="ECO:0007669"/>
    <property type="project" value="InterPro"/>
</dbReference>
<dbReference type="EC" id="3.4.19.-" evidence="1"/>
<keyword evidence="1 5" id="KW-0378">Hydrolase</keyword>
<feature type="binding site" evidence="3">
    <location>
        <position position="205"/>
    </location>
    <ligand>
        <name>Zn(2+)</name>
        <dbReference type="ChEBI" id="CHEBI:29105"/>
        <label>2</label>
        <note>catalytic</note>
    </ligand>
</feature>
<feature type="binding site" evidence="3">
    <location>
        <position position="234"/>
    </location>
    <ligand>
        <name>Zn(2+)</name>
        <dbReference type="ChEBI" id="CHEBI:29105"/>
        <label>2</label>
        <note>catalytic</note>
    </ligand>
</feature>
<dbReference type="InterPro" id="IPR010229">
    <property type="entry name" value="Pept_M38_dipep"/>
</dbReference>
<keyword evidence="1 3" id="KW-0862">Zinc</keyword>
<keyword evidence="1" id="KW-0645">Protease</keyword>
<comment type="subcellular location">
    <subcellularLocation>
        <location evidence="1">Cytoplasm</location>
    </subcellularLocation>
</comment>
<dbReference type="InterPro" id="IPR006680">
    <property type="entry name" value="Amidohydro-rel"/>
</dbReference>
<dbReference type="PANTHER" id="PTHR11647:SF1">
    <property type="entry name" value="COLLAPSIN RESPONSE MEDIATOR PROTEIN"/>
    <property type="match status" value="1"/>
</dbReference>
<dbReference type="GO" id="GO:0046872">
    <property type="term" value="F:metal ion binding"/>
    <property type="evidence" value="ECO:0007669"/>
    <property type="project" value="UniProtKB-KW"/>
</dbReference>
<name>A0A0P1F2W2_9RHOB</name>
<dbReference type="GO" id="GO:0016810">
    <property type="term" value="F:hydrolase activity, acting on carbon-nitrogen (but not peptide) bonds"/>
    <property type="evidence" value="ECO:0007669"/>
    <property type="project" value="InterPro"/>
</dbReference>
<dbReference type="InterPro" id="IPR032466">
    <property type="entry name" value="Metal_Hydrolase"/>
</dbReference>
<dbReference type="GO" id="GO:0008237">
    <property type="term" value="F:metallopeptidase activity"/>
    <property type="evidence" value="ECO:0007669"/>
    <property type="project" value="UniProtKB-KW"/>
</dbReference>
<keyword evidence="1" id="KW-0482">Metalloprotease</keyword>
<evidence type="ECO:0000313" key="6">
    <source>
        <dbReference type="Proteomes" id="UP000050783"/>
    </source>
</evidence>
<dbReference type="AlphaFoldDB" id="A0A0P1F2W2"/>
<sequence length="397" mass="42594">MYNITARRMISGLVLKYLKEVGLVMCKIYATALHRSSKVLLTRPPELPDQLQAEIIDVDGAAVVPGFIDGHAHINGGGGETGPASRVPPMVLSSFTRAGVTSVVGVLGTDDLTRNTQTLVQQAYGLRAEGLSAWCHTGGYHIPLATLTSSARSDIVFLDPVIGVGELAISDHRSSQPTLDEFLRIASEAHVAGLMTGKAGIVHCHMGDGERGLSMLEQAIATCEIPARVFNPTHINRNKPLFEQAVALARHGCYIDATAFPCEHIEPGISAAEAYVQFRDLGGRADRFTISSDGGGCLPAFDREGNLTRFGVGLSDTLPETLRDLTDSGVPLSEALAPLTSNVADLLKLNQKGRLKVGMDADLVVLDENTGVRHVMARGEWHVRDGQIVRRGMYEKV</sequence>
<feature type="domain" description="Amidohydrolase-related" evidence="4">
    <location>
        <begin position="63"/>
        <end position="381"/>
    </location>
</feature>
<protein>
    <recommendedName>
        <fullName evidence="1">Isoaspartyl dipeptidase</fullName>
        <ecNumber evidence="1">3.4.19.-</ecNumber>
    </recommendedName>
</protein>
<feature type="binding site" evidence="3">
    <location>
        <position position="293"/>
    </location>
    <ligand>
        <name>Zn(2+)</name>
        <dbReference type="ChEBI" id="CHEBI:29105"/>
        <label>1</label>
        <note>catalytic</note>
    </ligand>
</feature>
<gene>
    <name evidence="5" type="primary">iadA</name>
    <name evidence="5" type="ORF">RUA4292_02931</name>
</gene>
<accession>A0A0P1F2W2</accession>
<dbReference type="PIRSF" id="PIRSF001238">
    <property type="entry name" value="IadA"/>
    <property type="match status" value="1"/>
</dbReference>
<dbReference type="SUPFAM" id="SSF51556">
    <property type="entry name" value="Metallo-dependent hydrolases"/>
    <property type="match status" value="1"/>
</dbReference>